<evidence type="ECO:0000259" key="4">
    <source>
        <dbReference type="PROSITE" id="PS51767"/>
    </source>
</evidence>
<dbReference type="GO" id="GO:0006508">
    <property type="term" value="P:proteolysis"/>
    <property type="evidence" value="ECO:0007669"/>
    <property type="project" value="UniProtKB-KW"/>
</dbReference>
<sequence>MLWLSISLVSCLVARSTAISLPFKARPRTLPHANKSSKDVSNPFNFSHVNDFRIGDVYEVSLTAGGAEFDVQLDTGSSDLWLDTRIMKPSGTQDTGLTSKITYVDLTSAEGPVLIANVTFGNVTVPSAFISAAGSNATLNGDAGVIGVGPPTLSRIARTLKNTTFNGKTPLENASTREFPQIFAANPDEPKFFTFQLSRSETTGTTSGGIFTIGEVNSTLSGISNAPKLNVVSPNRWTVLMDGMIVNGKTVTGNSRFNISGQGPTQTVANFDTGGTQSLVPQFYADAIYSNVPGAEFDSSQGVYIVPCNTKIDVSFLFSGIAYPVHPIDTVQAQLDPTTGMAVCFGGFLVATGLPQDFVLGDVFLRDVYALHDFGSFISGTTPPFVQLLSTLNAATADSEFDTLSAQRNASITGEVPSSGGGGGGSKAATSESSAPRNMFLSTMLLAAIDIGLGMTLI</sequence>
<evidence type="ECO:0000256" key="3">
    <source>
        <dbReference type="SAM" id="SignalP"/>
    </source>
</evidence>
<dbReference type="InterPro" id="IPR021109">
    <property type="entry name" value="Peptidase_aspartic_dom_sf"/>
</dbReference>
<dbReference type="PANTHER" id="PTHR47966:SF51">
    <property type="entry name" value="BETA-SITE APP-CLEAVING ENZYME, ISOFORM A-RELATED"/>
    <property type="match status" value="1"/>
</dbReference>
<gene>
    <name evidence="5" type="ORF">BD410DRAFT_840396</name>
</gene>
<dbReference type="InterPro" id="IPR001461">
    <property type="entry name" value="Aspartic_peptidase_A1"/>
</dbReference>
<dbReference type="PROSITE" id="PS51767">
    <property type="entry name" value="PEPTIDASE_A1"/>
    <property type="match status" value="1"/>
</dbReference>
<keyword evidence="5" id="KW-0645">Protease</keyword>
<dbReference type="Gene3D" id="2.40.70.10">
    <property type="entry name" value="Acid Proteases"/>
    <property type="match status" value="2"/>
</dbReference>
<dbReference type="InterPro" id="IPR034164">
    <property type="entry name" value="Pepsin-like_dom"/>
</dbReference>
<dbReference type="GO" id="GO:0004190">
    <property type="term" value="F:aspartic-type endopeptidase activity"/>
    <property type="evidence" value="ECO:0007669"/>
    <property type="project" value="InterPro"/>
</dbReference>
<feature type="signal peptide" evidence="3">
    <location>
        <begin position="1"/>
        <end position="18"/>
    </location>
</feature>
<reference evidence="5 6" key="1">
    <citation type="submission" date="2018-06" db="EMBL/GenBank/DDBJ databases">
        <title>A transcriptomic atlas of mushroom development highlights an independent origin of complex multicellularity.</title>
        <authorList>
            <consortium name="DOE Joint Genome Institute"/>
            <person name="Krizsan K."/>
            <person name="Almasi E."/>
            <person name="Merenyi Z."/>
            <person name="Sahu N."/>
            <person name="Viragh M."/>
            <person name="Koszo T."/>
            <person name="Mondo S."/>
            <person name="Kiss B."/>
            <person name="Balint B."/>
            <person name="Kues U."/>
            <person name="Barry K."/>
            <person name="Hegedus J.C."/>
            <person name="Henrissat B."/>
            <person name="Johnson J."/>
            <person name="Lipzen A."/>
            <person name="Ohm R."/>
            <person name="Nagy I."/>
            <person name="Pangilinan J."/>
            <person name="Yan J."/>
            <person name="Xiong Y."/>
            <person name="Grigoriev I.V."/>
            <person name="Hibbett D.S."/>
            <person name="Nagy L.G."/>
        </authorList>
    </citation>
    <scope>NUCLEOTIDE SEQUENCE [LARGE SCALE GENOMIC DNA]</scope>
    <source>
        <strain evidence="5 6">SZMC22713</strain>
    </source>
</reference>
<dbReference type="Pfam" id="PF00026">
    <property type="entry name" value="Asp"/>
    <property type="match status" value="1"/>
</dbReference>
<dbReference type="STRING" id="50990.A0A4Y7Q252"/>
<organism evidence="5 6">
    <name type="scientific">Rickenella mellea</name>
    <dbReference type="NCBI Taxonomy" id="50990"/>
    <lineage>
        <taxon>Eukaryota</taxon>
        <taxon>Fungi</taxon>
        <taxon>Dikarya</taxon>
        <taxon>Basidiomycota</taxon>
        <taxon>Agaricomycotina</taxon>
        <taxon>Agaricomycetes</taxon>
        <taxon>Hymenochaetales</taxon>
        <taxon>Rickenellaceae</taxon>
        <taxon>Rickenella</taxon>
    </lineage>
</organism>
<keyword evidence="5" id="KW-0378">Hydrolase</keyword>
<feature type="domain" description="Peptidase A1" evidence="4">
    <location>
        <begin position="58"/>
        <end position="382"/>
    </location>
</feature>
<keyword evidence="6" id="KW-1185">Reference proteome</keyword>
<keyword evidence="3" id="KW-0732">Signal</keyword>
<feature type="chain" id="PRO_5021304498" evidence="3">
    <location>
        <begin position="19"/>
        <end position="458"/>
    </location>
</feature>
<dbReference type="SUPFAM" id="SSF50630">
    <property type="entry name" value="Acid proteases"/>
    <property type="match status" value="1"/>
</dbReference>
<dbReference type="AlphaFoldDB" id="A0A4Y7Q252"/>
<evidence type="ECO:0000256" key="2">
    <source>
        <dbReference type="SAM" id="MobiDB-lite"/>
    </source>
</evidence>
<accession>A0A4Y7Q252</accession>
<dbReference type="CDD" id="cd05471">
    <property type="entry name" value="pepsin_like"/>
    <property type="match status" value="1"/>
</dbReference>
<evidence type="ECO:0000313" key="5">
    <source>
        <dbReference type="EMBL" id="TDL21727.1"/>
    </source>
</evidence>
<dbReference type="EMBL" id="ML170179">
    <property type="protein sequence ID" value="TDL21727.1"/>
    <property type="molecule type" value="Genomic_DNA"/>
</dbReference>
<evidence type="ECO:0000313" key="6">
    <source>
        <dbReference type="Proteomes" id="UP000294933"/>
    </source>
</evidence>
<proteinExistence type="inferred from homology"/>
<dbReference type="VEuPathDB" id="FungiDB:BD410DRAFT_840396"/>
<name>A0A4Y7Q252_9AGAM</name>
<feature type="region of interest" description="Disordered" evidence="2">
    <location>
        <begin position="412"/>
        <end position="432"/>
    </location>
</feature>
<dbReference type="PRINTS" id="PR00792">
    <property type="entry name" value="PEPSIN"/>
</dbReference>
<dbReference type="InterPro" id="IPR033121">
    <property type="entry name" value="PEPTIDASE_A1"/>
</dbReference>
<evidence type="ECO:0000256" key="1">
    <source>
        <dbReference type="ARBA" id="ARBA00007447"/>
    </source>
</evidence>
<dbReference type="Proteomes" id="UP000294933">
    <property type="component" value="Unassembled WGS sequence"/>
</dbReference>
<dbReference type="PANTHER" id="PTHR47966">
    <property type="entry name" value="BETA-SITE APP-CLEAVING ENZYME, ISOFORM A-RELATED"/>
    <property type="match status" value="1"/>
</dbReference>
<dbReference type="OrthoDB" id="771136at2759"/>
<comment type="similarity">
    <text evidence="1">Belongs to the peptidase A1 family.</text>
</comment>
<protein>
    <submittedName>
        <fullName evidence="5">Acid protease</fullName>
    </submittedName>
</protein>